<name>A0AAI9AIL4_9BACT</name>
<organism evidence="1 2">
    <name type="scientific">Caminibacter mediatlanticus TB-2</name>
    <dbReference type="NCBI Taxonomy" id="391592"/>
    <lineage>
        <taxon>Bacteria</taxon>
        <taxon>Pseudomonadati</taxon>
        <taxon>Campylobacterota</taxon>
        <taxon>Epsilonproteobacteria</taxon>
        <taxon>Nautiliales</taxon>
        <taxon>Nautiliaceae</taxon>
        <taxon>Caminibacter</taxon>
    </lineage>
</organism>
<evidence type="ECO:0000313" key="1">
    <source>
        <dbReference type="EMBL" id="EDM24179.1"/>
    </source>
</evidence>
<dbReference type="RefSeq" id="WP_007472864.1">
    <property type="nucleotide sequence ID" value="NZ_ABCJ01000001.1"/>
</dbReference>
<dbReference type="AlphaFoldDB" id="A0AAI9AIL4"/>
<proteinExistence type="predicted"/>
<dbReference type="InterPro" id="IPR021710">
    <property type="entry name" value="DUF3293"/>
</dbReference>
<accession>A0AAI9AIL4</accession>
<gene>
    <name evidence="1" type="ORF">CMTB2_01648</name>
</gene>
<protein>
    <recommendedName>
        <fullName evidence="3">DUF3293 domain-containing protein</fullName>
    </recommendedName>
</protein>
<reference evidence="1 2" key="1">
    <citation type="journal article" date="2011" name="Stand. Genomic Sci.">
        <title>Draft genome sequence of Caminibacter mediatlanticus strain TB-2, an epsilonproteobacterium isolated from a deep-sea hydrothermal vent.</title>
        <authorList>
            <person name="Giovannelli D."/>
            <person name="Ferriera S."/>
            <person name="Johnson J."/>
            <person name="Kravitz S."/>
            <person name="Perez-Rodriguez I."/>
            <person name="Ricci J."/>
            <person name="O'Brien C."/>
            <person name="Voordeckers J.W."/>
            <person name="Bini E."/>
            <person name="Vetriani C."/>
        </authorList>
    </citation>
    <scope>NUCLEOTIDE SEQUENCE [LARGE SCALE GENOMIC DNA]</scope>
    <source>
        <strain evidence="1 2">TB-2</strain>
    </source>
</reference>
<sequence>MKFDVIGIGDYIGKCIYDEAEDALMVGDEIVVDFKKKYKDYLKYTKFLINNPWGREWISFQFIPNKKAIMQRPFAIITAHNPKDLILNDFLNFIRNTELEGVIKTLKYEYMTSIGELFDYNEESFIIFDISKQEALRLGNMFDQDTIFYNSGKEITITKCESKKDILIYNYEKHFKDE</sequence>
<evidence type="ECO:0008006" key="3">
    <source>
        <dbReference type="Google" id="ProtNLM"/>
    </source>
</evidence>
<dbReference type="Proteomes" id="UP000003288">
    <property type="component" value="Unassembled WGS sequence"/>
</dbReference>
<evidence type="ECO:0000313" key="2">
    <source>
        <dbReference type="Proteomes" id="UP000003288"/>
    </source>
</evidence>
<dbReference type="Pfam" id="PF11697">
    <property type="entry name" value="DUF3293"/>
    <property type="match status" value="1"/>
</dbReference>
<comment type="caution">
    <text evidence="1">The sequence shown here is derived from an EMBL/GenBank/DDBJ whole genome shotgun (WGS) entry which is preliminary data.</text>
</comment>
<dbReference type="EMBL" id="ABCJ01000001">
    <property type="protein sequence ID" value="EDM24179.1"/>
    <property type="molecule type" value="Genomic_DNA"/>
</dbReference>